<dbReference type="InterPro" id="IPR036812">
    <property type="entry name" value="NAD(P)_OxRdtase_dom_sf"/>
</dbReference>
<evidence type="ECO:0000259" key="2">
    <source>
        <dbReference type="Pfam" id="PF00248"/>
    </source>
</evidence>
<dbReference type="PANTHER" id="PTHR43364:SF4">
    <property type="entry name" value="NAD(P)-LINKED OXIDOREDUCTASE SUPERFAMILY PROTEIN"/>
    <property type="match status" value="1"/>
</dbReference>
<evidence type="ECO:0000313" key="4">
    <source>
        <dbReference type="Proteomes" id="UP000824258"/>
    </source>
</evidence>
<reference evidence="3" key="2">
    <citation type="journal article" date="2021" name="PeerJ">
        <title>Extensive microbial diversity within the chicken gut microbiome revealed by metagenomics and culture.</title>
        <authorList>
            <person name="Gilroy R."/>
            <person name="Ravi A."/>
            <person name="Getino M."/>
            <person name="Pursley I."/>
            <person name="Horton D.L."/>
            <person name="Alikhan N.F."/>
            <person name="Baker D."/>
            <person name="Gharbi K."/>
            <person name="Hall N."/>
            <person name="Watson M."/>
            <person name="Adriaenssens E.M."/>
            <person name="Foster-Nyarko E."/>
            <person name="Jarju S."/>
            <person name="Secka A."/>
            <person name="Antonio M."/>
            <person name="Oren A."/>
            <person name="Chaudhuri R.R."/>
            <person name="La Ragione R."/>
            <person name="Hildebrand F."/>
            <person name="Pallen M.J."/>
        </authorList>
    </citation>
    <scope>NUCLEOTIDE SEQUENCE</scope>
    <source>
        <strain evidence="3">ChiHjej9B8-7071</strain>
    </source>
</reference>
<dbReference type="SUPFAM" id="SSF51430">
    <property type="entry name" value="NAD(P)-linked oxidoreductase"/>
    <property type="match status" value="1"/>
</dbReference>
<sequence>MEKRILIPNTDLSVYPIGLGTVDAGLRWDGADADKIFDTYVGCGGNIIDCAHVYSDWVPGEIARAERVLGDWLQRSGKRNEIVLITKGGHPDMTGENPDTHISRMTHDDMVSDLNASLKQLRTDVIDIYFYHRDNRNQSVEEEIETMEGFVREGKIRYYGCSNWDVDRMKAADAYCREKGYRSFVADQSLLNLGMKYFNGLADDTLRYTQGEAFQYHVDNPNNLMMPYMGNCSGFFHIFAAGGEEAVKNNPYYTPGNVRVAEKMKELCSKYGCTVTQVVLGFFYHQPFPCVPLYGPAIPEHVVDACGTLDVPFTDADYEWLLQ</sequence>
<dbReference type="AlphaFoldDB" id="A0A9D1A7K6"/>
<dbReference type="Gene3D" id="3.20.20.100">
    <property type="entry name" value="NADP-dependent oxidoreductase domain"/>
    <property type="match status" value="1"/>
</dbReference>
<evidence type="ECO:0000256" key="1">
    <source>
        <dbReference type="ARBA" id="ARBA00023002"/>
    </source>
</evidence>
<evidence type="ECO:0000313" key="3">
    <source>
        <dbReference type="EMBL" id="HIR09719.1"/>
    </source>
</evidence>
<reference evidence="3" key="1">
    <citation type="submission" date="2020-10" db="EMBL/GenBank/DDBJ databases">
        <authorList>
            <person name="Gilroy R."/>
        </authorList>
    </citation>
    <scope>NUCLEOTIDE SEQUENCE</scope>
    <source>
        <strain evidence="3">ChiHjej9B8-7071</strain>
    </source>
</reference>
<proteinExistence type="predicted"/>
<dbReference type="EMBL" id="DVGD01000148">
    <property type="protein sequence ID" value="HIR09719.1"/>
    <property type="molecule type" value="Genomic_DNA"/>
</dbReference>
<dbReference type="InterPro" id="IPR023210">
    <property type="entry name" value="NADP_OxRdtase_dom"/>
</dbReference>
<accession>A0A9D1A7K6</accession>
<gene>
    <name evidence="3" type="ORF">IAA70_04875</name>
</gene>
<name>A0A9D1A7K6_9FIRM</name>
<dbReference type="PANTHER" id="PTHR43364">
    <property type="entry name" value="NADH-SPECIFIC METHYLGLYOXAL REDUCTASE-RELATED"/>
    <property type="match status" value="1"/>
</dbReference>
<protein>
    <submittedName>
        <fullName evidence="3">Aldo/keto reductase</fullName>
    </submittedName>
</protein>
<dbReference type="InterPro" id="IPR050523">
    <property type="entry name" value="AKR_Detox_Biosynth"/>
</dbReference>
<dbReference type="Pfam" id="PF00248">
    <property type="entry name" value="Aldo_ket_red"/>
    <property type="match status" value="1"/>
</dbReference>
<organism evidence="3 4">
    <name type="scientific">Candidatus Avoscillospira stercoripullorum</name>
    <dbReference type="NCBI Taxonomy" id="2840709"/>
    <lineage>
        <taxon>Bacteria</taxon>
        <taxon>Bacillati</taxon>
        <taxon>Bacillota</taxon>
        <taxon>Clostridia</taxon>
        <taxon>Eubacteriales</taxon>
        <taxon>Oscillospiraceae</taxon>
        <taxon>Oscillospiraceae incertae sedis</taxon>
        <taxon>Candidatus Avoscillospira</taxon>
    </lineage>
</organism>
<dbReference type="GO" id="GO:0005829">
    <property type="term" value="C:cytosol"/>
    <property type="evidence" value="ECO:0007669"/>
    <property type="project" value="TreeGrafter"/>
</dbReference>
<keyword evidence="1" id="KW-0560">Oxidoreductase</keyword>
<comment type="caution">
    <text evidence="3">The sequence shown here is derived from an EMBL/GenBank/DDBJ whole genome shotgun (WGS) entry which is preliminary data.</text>
</comment>
<feature type="domain" description="NADP-dependent oxidoreductase" evidence="2">
    <location>
        <begin position="16"/>
        <end position="319"/>
    </location>
</feature>
<dbReference type="Proteomes" id="UP000824258">
    <property type="component" value="Unassembled WGS sequence"/>
</dbReference>
<dbReference type="CDD" id="cd19082">
    <property type="entry name" value="AKR_AKR10A1_2"/>
    <property type="match status" value="1"/>
</dbReference>
<dbReference type="GO" id="GO:0016491">
    <property type="term" value="F:oxidoreductase activity"/>
    <property type="evidence" value="ECO:0007669"/>
    <property type="project" value="UniProtKB-KW"/>
</dbReference>